<dbReference type="AlphaFoldDB" id="A0A2J6PRQ7"/>
<evidence type="ECO:0000256" key="1">
    <source>
        <dbReference type="SAM" id="Coils"/>
    </source>
</evidence>
<feature type="compositionally biased region" description="Polar residues" evidence="2">
    <location>
        <begin position="262"/>
        <end position="275"/>
    </location>
</feature>
<evidence type="ECO:0000259" key="3">
    <source>
        <dbReference type="Pfam" id="PF17111"/>
    </source>
</evidence>
<dbReference type="Pfam" id="PF17111">
    <property type="entry name" value="PigL_N"/>
    <property type="match status" value="1"/>
</dbReference>
<dbReference type="OrthoDB" id="5365701at2759"/>
<dbReference type="STRING" id="1745343.A0A2J6PRQ7"/>
<evidence type="ECO:0000313" key="4">
    <source>
        <dbReference type="EMBL" id="PMD16713.1"/>
    </source>
</evidence>
<protein>
    <recommendedName>
        <fullName evidence="3">Azaphilone pigments biosynthesis cluster protein L N-terminal domain-containing protein</fullName>
    </recommendedName>
</protein>
<accession>A0A2J6PRQ7</accession>
<keyword evidence="1" id="KW-0175">Coiled coil</keyword>
<feature type="coiled-coil region" evidence="1">
    <location>
        <begin position="328"/>
        <end position="489"/>
    </location>
</feature>
<proteinExistence type="predicted"/>
<reference evidence="4 5" key="1">
    <citation type="submission" date="2016-05" db="EMBL/GenBank/DDBJ databases">
        <title>A degradative enzymes factory behind the ericoid mycorrhizal symbiosis.</title>
        <authorList>
            <consortium name="DOE Joint Genome Institute"/>
            <person name="Martino E."/>
            <person name="Morin E."/>
            <person name="Grelet G."/>
            <person name="Kuo A."/>
            <person name="Kohler A."/>
            <person name="Daghino S."/>
            <person name="Barry K."/>
            <person name="Choi C."/>
            <person name="Cichocki N."/>
            <person name="Clum A."/>
            <person name="Copeland A."/>
            <person name="Hainaut M."/>
            <person name="Haridas S."/>
            <person name="Labutti K."/>
            <person name="Lindquist E."/>
            <person name="Lipzen A."/>
            <person name="Khouja H.-R."/>
            <person name="Murat C."/>
            <person name="Ohm R."/>
            <person name="Olson A."/>
            <person name="Spatafora J."/>
            <person name="Veneault-Fourrey C."/>
            <person name="Henrissat B."/>
            <person name="Grigoriev I."/>
            <person name="Martin F."/>
            <person name="Perotto S."/>
        </authorList>
    </citation>
    <scope>NUCLEOTIDE SEQUENCE [LARGE SCALE GENOMIC DNA]</scope>
    <source>
        <strain evidence="4 5">UAMH 7357</strain>
    </source>
</reference>
<gene>
    <name evidence="4" type="ORF">NA56DRAFT_692464</name>
</gene>
<dbReference type="EMBL" id="KZ613504">
    <property type="protein sequence ID" value="PMD16713.1"/>
    <property type="molecule type" value="Genomic_DNA"/>
</dbReference>
<organism evidence="4 5">
    <name type="scientific">Hyaloscypha hepaticicola</name>
    <dbReference type="NCBI Taxonomy" id="2082293"/>
    <lineage>
        <taxon>Eukaryota</taxon>
        <taxon>Fungi</taxon>
        <taxon>Dikarya</taxon>
        <taxon>Ascomycota</taxon>
        <taxon>Pezizomycotina</taxon>
        <taxon>Leotiomycetes</taxon>
        <taxon>Helotiales</taxon>
        <taxon>Hyaloscyphaceae</taxon>
        <taxon>Hyaloscypha</taxon>
    </lineage>
</organism>
<dbReference type="Proteomes" id="UP000235672">
    <property type="component" value="Unassembled WGS sequence"/>
</dbReference>
<evidence type="ECO:0000256" key="2">
    <source>
        <dbReference type="SAM" id="MobiDB-lite"/>
    </source>
</evidence>
<dbReference type="InterPro" id="IPR031348">
    <property type="entry name" value="PigL_N"/>
</dbReference>
<name>A0A2J6PRQ7_9HELO</name>
<sequence length="562" mass="62602">MDPLSIGASVGSLSGACLVTLKNLNELVGKFRDAPQTLRDLSSDTKVISISLSQLQNVLVSDEHSILNRSLLKPDIRNALDVALTGCRVTLSCLETEIHSLTANIGADQKLSLSDRAKIAWKEDKFKLLLQQLSRQHHAIANLQQSFQMRAIGDILKRIVSARNQSMIQQVAEDTKSLRGMYPQSTAAKSFLDLLESTGVNETNFSVISEQQFEFDDLVTNSQAYRRVLVAATHALKKNVGGNAVGTGDVNELASEGAQLGKGSNSTEEANQSRKMTVAPVPARGLKRSPIANPGENQGENPGLQDNHSQQLTINDPQSFAQQIRGYLDHVEGESRNAAKENAHLRERLEERETATKAVVSQLLIVTKRAEVAETELETASKNNEEVVRDLRSLIDDWADRAEKAEKRLEGAEREVAQSKAIKKNLEEQYRCMVKELKSQLRDLSRDADAMRNDLAARKIETEVSKEELEVAEKEVAQSKAINKNLEAQYRYIVERLESELRGQFKIADTMRLDLEASKEETATVKKELEKLQAVQRDLSVLFQEGNDLLQVKKKLVIDREK</sequence>
<feature type="region of interest" description="Disordered" evidence="2">
    <location>
        <begin position="257"/>
        <end position="310"/>
    </location>
</feature>
<evidence type="ECO:0000313" key="5">
    <source>
        <dbReference type="Proteomes" id="UP000235672"/>
    </source>
</evidence>
<feature type="domain" description="Azaphilone pigments biosynthesis cluster protein L N-terminal" evidence="3">
    <location>
        <begin position="1"/>
        <end position="135"/>
    </location>
</feature>
<keyword evidence="5" id="KW-1185">Reference proteome</keyword>
<feature type="compositionally biased region" description="Polar residues" evidence="2">
    <location>
        <begin position="295"/>
        <end position="310"/>
    </location>
</feature>